<dbReference type="InterPro" id="IPR000980">
    <property type="entry name" value="SH2"/>
</dbReference>
<dbReference type="FunFam" id="1.10.840.10:FF:000007">
    <property type="entry name" value="SH2 domain containing 3C (Predicted)"/>
    <property type="match status" value="1"/>
</dbReference>
<evidence type="ECO:0000313" key="10">
    <source>
        <dbReference type="Proteomes" id="UP000694580"/>
    </source>
</evidence>
<evidence type="ECO:0000259" key="6">
    <source>
        <dbReference type="PROSITE" id="PS50001"/>
    </source>
</evidence>
<dbReference type="InterPro" id="IPR023578">
    <property type="entry name" value="Ras_GEF_dom_sf"/>
</dbReference>
<feature type="compositionally biased region" description="Acidic residues" evidence="5">
    <location>
        <begin position="593"/>
        <end position="608"/>
    </location>
</feature>
<dbReference type="GO" id="GO:0005085">
    <property type="term" value="F:guanyl-nucleotide exchange factor activity"/>
    <property type="evidence" value="ECO:0007669"/>
    <property type="project" value="UniProtKB-KW"/>
</dbReference>
<keyword evidence="1 3" id="KW-0344">Guanine-nucleotide releasing factor</keyword>
<dbReference type="GeneTree" id="ENSGT00940000154130"/>
<dbReference type="InterPro" id="IPR013761">
    <property type="entry name" value="SAM/pointed_sf"/>
</dbReference>
<feature type="domain" description="Ras-GEF" evidence="7">
    <location>
        <begin position="684"/>
        <end position="925"/>
    </location>
</feature>
<dbReference type="FunFam" id="3.30.505.10:FF:000013">
    <property type="entry name" value="SH2 domain-containing protein 3C isoform X1"/>
    <property type="match status" value="1"/>
</dbReference>
<dbReference type="SMART" id="SM00454">
    <property type="entry name" value="SAM"/>
    <property type="match status" value="1"/>
</dbReference>
<dbReference type="PANTHER" id="PTHR14247">
    <property type="entry name" value="BREAST CANCER ANTI-ESTROGEN RESISTANCE PROTEIN 3 HOMOLOG-LIKE PROTEIN"/>
    <property type="match status" value="1"/>
</dbReference>
<feature type="region of interest" description="Disordered" evidence="5">
    <location>
        <begin position="591"/>
        <end position="639"/>
    </location>
</feature>
<dbReference type="InterPro" id="IPR036860">
    <property type="entry name" value="SH2_dom_sf"/>
</dbReference>
<protein>
    <recommendedName>
        <fullName evidence="11">Breast cancer anti-estrogen resistance protein 3</fullName>
    </recommendedName>
</protein>
<dbReference type="CDD" id="cd10337">
    <property type="entry name" value="SH2_BCAR3"/>
    <property type="match status" value="1"/>
</dbReference>
<accession>A0AAY4EY52</accession>
<dbReference type="GO" id="GO:0001784">
    <property type="term" value="F:phosphotyrosine residue binding"/>
    <property type="evidence" value="ECO:0007669"/>
    <property type="project" value="InterPro"/>
</dbReference>
<dbReference type="PROSITE" id="PS50009">
    <property type="entry name" value="RASGEF_CAT"/>
    <property type="match status" value="1"/>
</dbReference>
<dbReference type="CDD" id="cd09487">
    <property type="entry name" value="SAM_superfamily"/>
    <property type="match status" value="1"/>
</dbReference>
<feature type="region of interest" description="Disordered" evidence="5">
    <location>
        <begin position="411"/>
        <end position="513"/>
    </location>
</feature>
<dbReference type="InterPro" id="IPR036964">
    <property type="entry name" value="RASGEF_cat_dom_sf"/>
</dbReference>
<evidence type="ECO:0000313" key="9">
    <source>
        <dbReference type="Ensembl" id="ENSDCDP00010062363.1"/>
    </source>
</evidence>
<dbReference type="GeneID" id="114801792"/>
<feature type="compositionally biased region" description="Pro residues" evidence="5">
    <location>
        <begin position="501"/>
        <end position="510"/>
    </location>
</feature>
<dbReference type="PROSITE" id="PS50001">
    <property type="entry name" value="SH2"/>
    <property type="match status" value="1"/>
</dbReference>
<evidence type="ECO:0008006" key="11">
    <source>
        <dbReference type="Google" id="ProtNLM"/>
    </source>
</evidence>
<dbReference type="Ensembl" id="ENSDCDT00010073157.1">
    <property type="protein sequence ID" value="ENSDCDP00010062363.1"/>
    <property type="gene ID" value="ENSDCDG00010034243.1"/>
</dbReference>
<dbReference type="SMART" id="SM00252">
    <property type="entry name" value="SH2"/>
    <property type="match status" value="1"/>
</dbReference>
<reference evidence="9" key="3">
    <citation type="submission" date="2025-09" db="UniProtKB">
        <authorList>
            <consortium name="Ensembl"/>
        </authorList>
    </citation>
    <scope>IDENTIFICATION</scope>
</reference>
<dbReference type="Gene3D" id="3.30.505.10">
    <property type="entry name" value="SH2 domain"/>
    <property type="match status" value="1"/>
</dbReference>
<dbReference type="AlphaFoldDB" id="A0AAY4EY52"/>
<dbReference type="SMART" id="SM00147">
    <property type="entry name" value="RasGEF"/>
    <property type="match status" value="1"/>
</dbReference>
<proteinExistence type="predicted"/>
<sequence length="958" mass="108857">MKHVPISKWLSQLGLSQYCSLFDEEYDGVEDLLHLTEVDLLGLGVHDHMHRLHILTSIQILQERERRRELKMMAEGRFASLPRNMHMGRQCPLASSMDLLKARPALTAELPAVTGGYQGFSIHGTLPRRKKGAPVRCWDGYGHDATLSPPALARGRLHSSQLIHNVIEEHQPLRDLQDSCSTYRDPCCADPTMEYVKFSRDKYIMDGPPEKLRKELEEELKLSGEEPRSHAWYHGAIPRQVAENLVQRDGDFLIRDSVSSPGNYVLTCQWKNSPQHFKINKKVVAMNESYSRVQYLLEKEGFDSVPALVRYYVGNRRPVSEVVGAIIFQPINRSLPLRCLEERYGVRAIRPEGGHHCERKSQTPKRLSLNIVNGHCQDPVLGHGNLLSNKDKCGSQPACLNYVPERRRPLKTHQSESFLSLGSRPPPKLQPSELQPSAKSPVFRTGSEPALSPTVPRRMILQTQAGEAIRGSDSQLCPKPPPKPSKVPSLSMSHSSRLQPLIPPPVPPQKPQKQHFLQRIQLQEQQQCPSYQEISYCELSPCSTAEREQLNGQAPCNSSYVDRLKCEETKGSNGVKLDRSSYHHAMEALQNCSEEEEEDIKEEEENEEHIEYEKEKREEDKDGVRRGEGEVKEEKRGSFRRPVYETESAFRPADFKSRLLPSSENKPLEMTVLRRAKELLLSHDHKSIAKHILQADCQVARMLHVSDEMKSQMGVSSGLELVTLPHGRQLRQDLMERHHTMAVGVAVDILGCTGSLEERAATLNRIILVALELKDTMGDMFAFSSIMKALDMPQITRLDHTWTTLRRKYTQTAIIYEKSLKPFYKGLYEGTVEVPLSSTTVPLLMPLLTLMERPAVAFEGMELWESNDQGCEIMLRHLEEARGMAQNVNVYSANAERLLQDFSPDEDMLEILKTDFQLRLLWGSRGAAVNQTERYEKFTLILTALSRKLESPVKHTEL</sequence>
<gene>
    <name evidence="9" type="primary">BCAR3</name>
</gene>
<dbReference type="InterPro" id="IPR001895">
    <property type="entry name" value="RASGEF_cat_dom"/>
</dbReference>
<evidence type="ECO:0000256" key="3">
    <source>
        <dbReference type="PROSITE-ProRule" id="PRU00168"/>
    </source>
</evidence>
<dbReference type="GO" id="GO:0007264">
    <property type="term" value="P:small GTPase-mediated signal transduction"/>
    <property type="evidence" value="ECO:0007669"/>
    <property type="project" value="InterPro"/>
</dbReference>
<evidence type="ECO:0000256" key="2">
    <source>
        <dbReference type="ARBA" id="ARBA00022999"/>
    </source>
</evidence>
<evidence type="ECO:0000256" key="4">
    <source>
        <dbReference type="PROSITE-ProRule" id="PRU00191"/>
    </source>
</evidence>
<dbReference type="SUPFAM" id="SSF47769">
    <property type="entry name" value="SAM/Pointed domain"/>
    <property type="match status" value="1"/>
</dbReference>
<evidence type="ECO:0000256" key="5">
    <source>
        <dbReference type="SAM" id="MobiDB-lite"/>
    </source>
</evidence>
<dbReference type="Gene3D" id="1.10.840.10">
    <property type="entry name" value="Ras guanine-nucleotide exchange factors catalytic domain"/>
    <property type="match status" value="1"/>
</dbReference>
<dbReference type="Pfam" id="PF00536">
    <property type="entry name" value="SAM_1"/>
    <property type="match status" value="1"/>
</dbReference>
<reference evidence="9 10" key="1">
    <citation type="submission" date="2020-06" db="EMBL/GenBank/DDBJ databases">
        <authorList>
            <consortium name="Wellcome Sanger Institute Data Sharing"/>
        </authorList>
    </citation>
    <scope>NUCLEOTIDE SEQUENCE [LARGE SCALE GENOMIC DNA]</scope>
</reference>
<feature type="compositionally biased region" description="Basic and acidic residues" evidence="5">
    <location>
        <begin position="609"/>
        <end position="637"/>
    </location>
</feature>
<dbReference type="PROSITE" id="PS50105">
    <property type="entry name" value="SAM_DOMAIN"/>
    <property type="match status" value="1"/>
</dbReference>
<dbReference type="RefSeq" id="XP_028855955.1">
    <property type="nucleotide sequence ID" value="XM_029000122.1"/>
</dbReference>
<dbReference type="InterPro" id="IPR051853">
    <property type="entry name" value="SH2-Ras-GEF_adapter"/>
</dbReference>
<organism evidence="9 10">
    <name type="scientific">Denticeps clupeoides</name>
    <name type="common">denticle herring</name>
    <dbReference type="NCBI Taxonomy" id="299321"/>
    <lineage>
        <taxon>Eukaryota</taxon>
        <taxon>Metazoa</taxon>
        <taxon>Chordata</taxon>
        <taxon>Craniata</taxon>
        <taxon>Vertebrata</taxon>
        <taxon>Euteleostomi</taxon>
        <taxon>Actinopterygii</taxon>
        <taxon>Neopterygii</taxon>
        <taxon>Teleostei</taxon>
        <taxon>Clupei</taxon>
        <taxon>Clupeiformes</taxon>
        <taxon>Denticipitoidei</taxon>
        <taxon>Denticipitidae</taxon>
        <taxon>Denticeps</taxon>
    </lineage>
</organism>
<name>A0AAY4EY52_9TELE</name>
<evidence type="ECO:0000259" key="8">
    <source>
        <dbReference type="PROSITE" id="PS50105"/>
    </source>
</evidence>
<evidence type="ECO:0000259" key="7">
    <source>
        <dbReference type="PROSITE" id="PS50009"/>
    </source>
</evidence>
<reference evidence="9" key="2">
    <citation type="submission" date="2025-08" db="UniProtKB">
        <authorList>
            <consortium name="Ensembl"/>
        </authorList>
    </citation>
    <scope>IDENTIFICATION</scope>
</reference>
<dbReference type="SUPFAM" id="SSF48366">
    <property type="entry name" value="Ras GEF"/>
    <property type="match status" value="1"/>
</dbReference>
<dbReference type="PRINTS" id="PR00401">
    <property type="entry name" value="SH2DOMAIN"/>
</dbReference>
<keyword evidence="2 4" id="KW-0727">SH2 domain</keyword>
<dbReference type="Pfam" id="PF00017">
    <property type="entry name" value="SH2"/>
    <property type="match status" value="1"/>
</dbReference>
<dbReference type="InterPro" id="IPR001660">
    <property type="entry name" value="SAM"/>
</dbReference>
<feature type="domain" description="SAM" evidence="8">
    <location>
        <begin position="6"/>
        <end position="64"/>
    </location>
</feature>
<dbReference type="PANTHER" id="PTHR14247:SF10">
    <property type="entry name" value="BREAST CANCER ANTI-ESTROGEN RESISTANCE PROTEIN 3"/>
    <property type="match status" value="1"/>
</dbReference>
<dbReference type="SUPFAM" id="SSF55550">
    <property type="entry name" value="SH2 domain"/>
    <property type="match status" value="1"/>
</dbReference>
<keyword evidence="10" id="KW-1185">Reference proteome</keyword>
<feature type="domain" description="SH2" evidence="6">
    <location>
        <begin position="232"/>
        <end position="331"/>
    </location>
</feature>
<dbReference type="InterPro" id="IPR044102">
    <property type="entry name" value="SH2_SHEP1/BCAR3/NSP1"/>
</dbReference>
<evidence type="ECO:0000256" key="1">
    <source>
        <dbReference type="ARBA" id="ARBA00022658"/>
    </source>
</evidence>
<dbReference type="Gene3D" id="1.10.150.50">
    <property type="entry name" value="Transcription Factor, Ets-1"/>
    <property type="match status" value="1"/>
</dbReference>
<dbReference type="Pfam" id="PF00617">
    <property type="entry name" value="RasGEF"/>
    <property type="match status" value="1"/>
</dbReference>
<dbReference type="Proteomes" id="UP000694580">
    <property type="component" value="Chromosome 13"/>
</dbReference>